<organism evidence="4 5">
    <name type="scientific">Mariniflexile aquimaris</name>
    <dbReference type="NCBI Taxonomy" id="881009"/>
    <lineage>
        <taxon>Bacteria</taxon>
        <taxon>Pseudomonadati</taxon>
        <taxon>Bacteroidota</taxon>
        <taxon>Flavobacteriia</taxon>
        <taxon>Flavobacteriales</taxon>
        <taxon>Flavobacteriaceae</taxon>
        <taxon>Mariniflexile</taxon>
    </lineage>
</organism>
<evidence type="ECO:0000259" key="3">
    <source>
        <dbReference type="Pfam" id="PF18962"/>
    </source>
</evidence>
<evidence type="ECO:0000313" key="5">
    <source>
        <dbReference type="Proteomes" id="UP001597011"/>
    </source>
</evidence>
<dbReference type="RefSeq" id="WP_379939337.1">
    <property type="nucleotide sequence ID" value="NZ_JBHTIB010000002.1"/>
</dbReference>
<keyword evidence="1 2" id="KW-0732">Signal</keyword>
<evidence type="ECO:0000256" key="2">
    <source>
        <dbReference type="SAM" id="SignalP"/>
    </source>
</evidence>
<reference evidence="5" key="1">
    <citation type="journal article" date="2019" name="Int. J. Syst. Evol. Microbiol.">
        <title>The Global Catalogue of Microorganisms (GCM) 10K type strain sequencing project: providing services to taxonomists for standard genome sequencing and annotation.</title>
        <authorList>
            <consortium name="The Broad Institute Genomics Platform"/>
            <consortium name="The Broad Institute Genome Sequencing Center for Infectious Disease"/>
            <person name="Wu L."/>
            <person name="Ma J."/>
        </authorList>
    </citation>
    <scope>NUCLEOTIDE SEQUENCE [LARGE SCALE GENOMIC DNA]</scope>
    <source>
        <strain evidence="5">CCUG 60529</strain>
    </source>
</reference>
<feature type="signal peptide" evidence="2">
    <location>
        <begin position="1"/>
        <end position="19"/>
    </location>
</feature>
<dbReference type="Proteomes" id="UP001597011">
    <property type="component" value="Unassembled WGS sequence"/>
</dbReference>
<feature type="chain" id="PRO_5045732640" evidence="2">
    <location>
        <begin position="20"/>
        <end position="376"/>
    </location>
</feature>
<proteinExistence type="predicted"/>
<dbReference type="EMBL" id="JBHTIB010000002">
    <property type="protein sequence ID" value="MFD0834795.1"/>
    <property type="molecule type" value="Genomic_DNA"/>
</dbReference>
<sequence length="376" mass="41520">MKITFSLFVFVLGMLGAMAQINGAATKFALPSGLNESSGAIFFNNRLITHNDSGGETKLYELDTISGIIQREVTISNATNVDWEDLAQDENSIYIGDIGNNNGNRTDLKIYKINKTDYLSSTSVAAETIAFSYANQVDFTSNTNNTEWDAEALVCFDNSNLMLFSKNWVNGTTLAYLVSKTPGNYALNPLATSLNSGGLISGGSFNPYTGKLYLVGYTQALQPFVWVSENYNSNDIFSGTNTQTILSVFGMEQAEAITYVNANRYFMTSESFSQSFGGLTFSDNAKVMAFNTNDATLSSNMGFIEHKNIMYPNPVDTYLNMQHPNIDFIEICDIKSVQVYKGDDEVVDMSAFSKGVYVVKINFKDQTSRLEKLVKK</sequence>
<comment type="caution">
    <text evidence="4">The sequence shown here is derived from an EMBL/GenBank/DDBJ whole genome shotgun (WGS) entry which is preliminary data.</text>
</comment>
<dbReference type="NCBIfam" id="TIGR04183">
    <property type="entry name" value="Por_Secre_tail"/>
    <property type="match status" value="1"/>
</dbReference>
<dbReference type="Pfam" id="PF18962">
    <property type="entry name" value="Por_Secre_tail"/>
    <property type="match status" value="1"/>
</dbReference>
<name>A0ABW3BNY3_9FLAO</name>
<keyword evidence="5" id="KW-1185">Reference proteome</keyword>
<accession>A0ABW3BNY3</accession>
<evidence type="ECO:0000256" key="1">
    <source>
        <dbReference type="ARBA" id="ARBA00022729"/>
    </source>
</evidence>
<dbReference type="InterPro" id="IPR026444">
    <property type="entry name" value="Secre_tail"/>
</dbReference>
<feature type="domain" description="Secretion system C-terminal sorting" evidence="3">
    <location>
        <begin position="310"/>
        <end position="373"/>
    </location>
</feature>
<evidence type="ECO:0000313" key="4">
    <source>
        <dbReference type="EMBL" id="MFD0834795.1"/>
    </source>
</evidence>
<protein>
    <submittedName>
        <fullName evidence="4">T9SS type A sorting domain-containing protein</fullName>
    </submittedName>
</protein>
<gene>
    <name evidence="4" type="ORF">ACFQ0I_03385</name>
</gene>